<organism evidence="3 4">
    <name type="scientific">Dioszegia hungarica</name>
    <dbReference type="NCBI Taxonomy" id="4972"/>
    <lineage>
        <taxon>Eukaryota</taxon>
        <taxon>Fungi</taxon>
        <taxon>Dikarya</taxon>
        <taxon>Basidiomycota</taxon>
        <taxon>Agaricomycotina</taxon>
        <taxon>Tremellomycetes</taxon>
        <taxon>Tremellales</taxon>
        <taxon>Bulleribasidiaceae</taxon>
        <taxon>Dioszegia</taxon>
    </lineage>
</organism>
<evidence type="ECO:0000259" key="2">
    <source>
        <dbReference type="Pfam" id="PF07498"/>
    </source>
</evidence>
<feature type="region of interest" description="Disordered" evidence="1">
    <location>
        <begin position="43"/>
        <end position="78"/>
    </location>
</feature>
<dbReference type="RefSeq" id="XP_052948723.1">
    <property type="nucleotide sequence ID" value="XM_053091790.1"/>
</dbReference>
<accession>A0AA38HET0</accession>
<dbReference type="GeneID" id="77730995"/>
<reference evidence="3" key="1">
    <citation type="journal article" date="2022" name="G3 (Bethesda)">
        <title>High quality genome of the basidiomycete yeast Dioszegia hungarica PDD-24b-2 isolated from cloud water.</title>
        <authorList>
            <person name="Jarrige D."/>
            <person name="Haridas S."/>
            <person name="Bleykasten-Grosshans C."/>
            <person name="Joly M."/>
            <person name="Nadalig T."/>
            <person name="Sancelme M."/>
            <person name="Vuilleumier S."/>
            <person name="Grigoriev I.V."/>
            <person name="Amato P."/>
            <person name="Bringel F."/>
        </authorList>
    </citation>
    <scope>NUCLEOTIDE SEQUENCE</scope>
    <source>
        <strain evidence="3">PDD-24b-2</strain>
    </source>
</reference>
<protein>
    <recommendedName>
        <fullName evidence="2">Rho termination factor-like N-terminal domain-containing protein</fullName>
    </recommendedName>
</protein>
<dbReference type="InterPro" id="IPR011112">
    <property type="entry name" value="Rho-like_N"/>
</dbReference>
<feature type="region of interest" description="Disordered" evidence="1">
    <location>
        <begin position="414"/>
        <end position="438"/>
    </location>
</feature>
<keyword evidence="4" id="KW-1185">Reference proteome</keyword>
<comment type="caution">
    <text evidence="3">The sequence shown here is derived from an EMBL/GenBank/DDBJ whole genome shotgun (WGS) entry which is preliminary data.</text>
</comment>
<proteinExistence type="predicted"/>
<dbReference type="Pfam" id="PF07498">
    <property type="entry name" value="Rho_N"/>
    <property type="match status" value="1"/>
</dbReference>
<feature type="region of interest" description="Disordered" evidence="1">
    <location>
        <begin position="90"/>
        <end position="188"/>
    </location>
</feature>
<dbReference type="Proteomes" id="UP001164286">
    <property type="component" value="Unassembled WGS sequence"/>
</dbReference>
<dbReference type="AlphaFoldDB" id="A0AA38HET0"/>
<evidence type="ECO:0000313" key="3">
    <source>
        <dbReference type="EMBL" id="KAI9638946.1"/>
    </source>
</evidence>
<dbReference type="EMBL" id="JAKWFO010000002">
    <property type="protein sequence ID" value="KAI9638946.1"/>
    <property type="molecule type" value="Genomic_DNA"/>
</dbReference>
<feature type="domain" description="Rho termination factor-like N-terminal" evidence="2">
    <location>
        <begin position="3"/>
        <end position="34"/>
    </location>
</feature>
<feature type="compositionally biased region" description="Polar residues" evidence="1">
    <location>
        <begin position="123"/>
        <end position="138"/>
    </location>
</feature>
<gene>
    <name evidence="3" type="ORF">MKK02DRAFT_41976</name>
</gene>
<sequence length="438" mass="46860">MLSQLKLPELRARCKQLGLTGYSKYNKAQLIARLEEVGNPAAAAPTIPAPTPRSLPAPVPLSTPKSNLTPPIARPVAPKLAPPSLAAIAQPPSRVASPPRPNPTTQKQAQNNTPCPAPIPLISGQTQSKSKFPLSSQKAPLAGRSNPKKAGSKGTSTTPYAKPVSKFKAPVPRQQIPPRAPPPKAANVPHRLPNISNTTFLAQHFASRIIQHLSPSALDRVIHKPLVHGSEKAFTVALTFWIHRLHTAMQMGGGEAWSVEGFGQGLLGPNIASWPTVSTCSVFAGDIWKIGTDDNTSYLCIGSTGEVIHRLPTPLRSDWAAYTSSPTPLLDCIKSKDTHEYPNGIFRGFLGGREERSMAERAVLSSCVLQSYSGESASLLAMEAEWLGQPIQTKASSSRVELFVPESFPHTSLLTPPWASSNATPVMPSTSSERPVKS</sequence>
<name>A0AA38HET0_9TREE</name>
<dbReference type="GO" id="GO:0006353">
    <property type="term" value="P:DNA-templated transcription termination"/>
    <property type="evidence" value="ECO:0007669"/>
    <property type="project" value="InterPro"/>
</dbReference>
<feature type="compositionally biased region" description="Pro residues" evidence="1">
    <location>
        <begin position="47"/>
        <end position="61"/>
    </location>
</feature>
<feature type="compositionally biased region" description="Polar residues" evidence="1">
    <location>
        <begin position="103"/>
        <end position="114"/>
    </location>
</feature>
<evidence type="ECO:0000313" key="4">
    <source>
        <dbReference type="Proteomes" id="UP001164286"/>
    </source>
</evidence>
<evidence type="ECO:0000256" key="1">
    <source>
        <dbReference type="SAM" id="MobiDB-lite"/>
    </source>
</evidence>